<comment type="caution">
    <text evidence="2">The sequence shown here is derived from an EMBL/GenBank/DDBJ whole genome shotgun (WGS) entry which is preliminary data.</text>
</comment>
<dbReference type="InterPro" id="IPR025250">
    <property type="entry name" value="DUF4199"/>
</dbReference>
<dbReference type="EMBL" id="JAHCMY010000007">
    <property type="protein sequence ID" value="MBS9525031.1"/>
    <property type="molecule type" value="Genomic_DNA"/>
</dbReference>
<dbReference type="Pfam" id="PF13858">
    <property type="entry name" value="DUF4199"/>
    <property type="match status" value="1"/>
</dbReference>
<feature type="transmembrane region" description="Helical" evidence="1">
    <location>
        <begin position="12"/>
        <end position="28"/>
    </location>
</feature>
<organism evidence="2 3">
    <name type="scientific">Litoribacter ruber</name>
    <dbReference type="NCBI Taxonomy" id="702568"/>
    <lineage>
        <taxon>Bacteria</taxon>
        <taxon>Pseudomonadati</taxon>
        <taxon>Bacteroidota</taxon>
        <taxon>Cytophagia</taxon>
        <taxon>Cytophagales</taxon>
        <taxon>Cyclobacteriaceae</taxon>
        <taxon>Litoribacter</taxon>
    </lineage>
</organism>
<reference evidence="2 3" key="1">
    <citation type="submission" date="2021-05" db="EMBL/GenBank/DDBJ databases">
        <authorList>
            <person name="Zhang Z.D."/>
            <person name="Osman G."/>
        </authorList>
    </citation>
    <scope>NUCLEOTIDE SEQUENCE [LARGE SCALE GENOMIC DNA]</scope>
    <source>
        <strain evidence="2 3">KCTC 32217</strain>
    </source>
</reference>
<evidence type="ECO:0000313" key="2">
    <source>
        <dbReference type="EMBL" id="MBS9525031.1"/>
    </source>
</evidence>
<dbReference type="AlphaFoldDB" id="A0AAP2CHX9"/>
<feature type="transmembrane region" description="Helical" evidence="1">
    <location>
        <begin position="65"/>
        <end position="93"/>
    </location>
</feature>
<dbReference type="RefSeq" id="WP_213945881.1">
    <property type="nucleotide sequence ID" value="NZ_JAHCMY010000007.1"/>
</dbReference>
<evidence type="ECO:0000313" key="3">
    <source>
        <dbReference type="Proteomes" id="UP001319104"/>
    </source>
</evidence>
<proteinExistence type="predicted"/>
<gene>
    <name evidence="2" type="ORF">KI659_13510</name>
</gene>
<dbReference type="Proteomes" id="UP001319104">
    <property type="component" value="Unassembled WGS sequence"/>
</dbReference>
<keyword evidence="1" id="KW-1133">Transmembrane helix</keyword>
<sequence>MNRYLLSSYKFGLAAGVLGALAFWVLKLSNLEPVSFTLIFGYMVIPVFLFLGIKNFRDYHNDQELFFAQGMTVGFFIYSIFGLFLASMVSMFLMFQPEIFNEYIQMNLDFLVQRKDQITEEMGLSTYESLYQSSLDNTVSDIFFDYLAKITIFGLLSTIIISVILKQSKI</sequence>
<name>A0AAP2CHX9_9BACT</name>
<keyword evidence="1" id="KW-0812">Transmembrane</keyword>
<evidence type="ECO:0000256" key="1">
    <source>
        <dbReference type="SAM" id="Phobius"/>
    </source>
</evidence>
<keyword evidence="3" id="KW-1185">Reference proteome</keyword>
<keyword evidence="1" id="KW-0472">Membrane</keyword>
<feature type="transmembrane region" description="Helical" evidence="1">
    <location>
        <begin position="146"/>
        <end position="165"/>
    </location>
</feature>
<feature type="transmembrane region" description="Helical" evidence="1">
    <location>
        <begin position="34"/>
        <end position="53"/>
    </location>
</feature>
<accession>A0AAP2CHX9</accession>
<protein>
    <submittedName>
        <fullName evidence="2">DUF4199 domain-containing protein</fullName>
    </submittedName>
</protein>